<accession>A0A4Q9LEB3</accession>
<dbReference type="GO" id="GO:0006412">
    <property type="term" value="P:translation"/>
    <property type="evidence" value="ECO:0007669"/>
    <property type="project" value="InterPro"/>
</dbReference>
<keyword evidence="6" id="KW-1185">Reference proteome</keyword>
<evidence type="ECO:0000313" key="5">
    <source>
        <dbReference type="EMBL" id="TBU06329.1"/>
    </source>
</evidence>
<dbReference type="AlphaFoldDB" id="A0A4Q9LEB3"/>
<evidence type="ECO:0000256" key="1">
    <source>
        <dbReference type="ARBA" id="ARBA00007102"/>
    </source>
</evidence>
<dbReference type="Gene3D" id="3.30.70.600">
    <property type="entry name" value="Ribosomal protein S10 domain"/>
    <property type="match status" value="1"/>
</dbReference>
<comment type="similarity">
    <text evidence="1">Belongs to the universal ribosomal protein uS10 family.</text>
</comment>
<dbReference type="SMART" id="SM01403">
    <property type="entry name" value="Ribosomal_S10"/>
    <property type="match status" value="1"/>
</dbReference>
<dbReference type="VEuPathDB" id="MicrosporidiaDB:CWI36_0470p0030"/>
<dbReference type="GO" id="GO:0005840">
    <property type="term" value="C:ribosome"/>
    <property type="evidence" value="ECO:0007669"/>
    <property type="project" value="UniProtKB-KW"/>
</dbReference>
<comment type="caution">
    <text evidence="5">The sequence shown here is derived from an EMBL/GenBank/DDBJ whole genome shotgun (WGS) entry which is preliminary data.</text>
</comment>
<feature type="domain" description="Small ribosomal subunit protein uS10" evidence="4">
    <location>
        <begin position="22"/>
        <end position="116"/>
    </location>
</feature>
<dbReference type="PRINTS" id="PR00971">
    <property type="entry name" value="RIBOSOMALS10"/>
</dbReference>
<dbReference type="HAMAP" id="MF_00508">
    <property type="entry name" value="Ribosomal_uS10"/>
    <property type="match status" value="1"/>
</dbReference>
<evidence type="ECO:0000313" key="6">
    <source>
        <dbReference type="Proteomes" id="UP000291404"/>
    </source>
</evidence>
<dbReference type="STRING" id="148818.A0A4Q9LEB3"/>
<dbReference type="GO" id="GO:1990904">
    <property type="term" value="C:ribonucleoprotein complex"/>
    <property type="evidence" value="ECO:0007669"/>
    <property type="project" value="UniProtKB-KW"/>
</dbReference>
<dbReference type="InterPro" id="IPR036838">
    <property type="entry name" value="Ribosomal_uS10_dom_sf"/>
</dbReference>
<keyword evidence="2 5" id="KW-0689">Ribosomal protein</keyword>
<dbReference type="InterPro" id="IPR027486">
    <property type="entry name" value="Ribosomal_uS10_dom"/>
</dbReference>
<sequence>MLEEEKKIEVEYTQPETSYDVSVQLATTDKKLIQKACADFYTFALTHMPEMSKAIKLPTEKASITTRKSPCGEGTNTWSKYKMFVYKRVFHFITGSHTLEEIARFFNNSNVDVRVTLKGN</sequence>
<dbReference type="Pfam" id="PF00338">
    <property type="entry name" value="Ribosomal_S10"/>
    <property type="match status" value="1"/>
</dbReference>
<proteinExistence type="inferred from homology"/>
<gene>
    <name evidence="5" type="ORF">CWI36_0470p0030</name>
</gene>
<dbReference type="EMBL" id="PITI01000470">
    <property type="protein sequence ID" value="TBU06329.1"/>
    <property type="molecule type" value="Genomic_DNA"/>
</dbReference>
<reference evidence="5 6" key="1">
    <citation type="submission" date="2017-12" db="EMBL/GenBank/DDBJ databases">
        <authorList>
            <person name="Pombert J.-F."/>
            <person name="Haag K.L."/>
            <person name="Ebert D."/>
        </authorList>
    </citation>
    <scope>NUCLEOTIDE SEQUENCE [LARGE SCALE GENOMIC DNA]</scope>
    <source>
        <strain evidence="5">BE-OM-2</strain>
    </source>
</reference>
<organism evidence="5 6">
    <name type="scientific">Hamiltosporidium magnivora</name>
    <dbReference type="NCBI Taxonomy" id="148818"/>
    <lineage>
        <taxon>Eukaryota</taxon>
        <taxon>Fungi</taxon>
        <taxon>Fungi incertae sedis</taxon>
        <taxon>Microsporidia</taxon>
        <taxon>Dubosqiidae</taxon>
        <taxon>Hamiltosporidium</taxon>
    </lineage>
</organism>
<keyword evidence="3" id="KW-0687">Ribonucleoprotein</keyword>
<protein>
    <submittedName>
        <fullName evidence="5">Ribosomal protein S20</fullName>
    </submittedName>
</protein>
<evidence type="ECO:0000259" key="4">
    <source>
        <dbReference type="SMART" id="SM01403"/>
    </source>
</evidence>
<dbReference type="PANTHER" id="PTHR11700">
    <property type="entry name" value="30S RIBOSOMAL PROTEIN S10 FAMILY MEMBER"/>
    <property type="match status" value="1"/>
</dbReference>
<dbReference type="GO" id="GO:0003735">
    <property type="term" value="F:structural constituent of ribosome"/>
    <property type="evidence" value="ECO:0007669"/>
    <property type="project" value="InterPro"/>
</dbReference>
<dbReference type="Proteomes" id="UP000291404">
    <property type="component" value="Unassembled WGS sequence"/>
</dbReference>
<name>A0A4Q9LEB3_9MICR</name>
<dbReference type="SUPFAM" id="SSF54999">
    <property type="entry name" value="Ribosomal protein S10"/>
    <property type="match status" value="1"/>
</dbReference>
<evidence type="ECO:0000256" key="2">
    <source>
        <dbReference type="ARBA" id="ARBA00022980"/>
    </source>
</evidence>
<dbReference type="InterPro" id="IPR001848">
    <property type="entry name" value="Ribosomal_uS10"/>
</dbReference>
<evidence type="ECO:0000256" key="3">
    <source>
        <dbReference type="ARBA" id="ARBA00023274"/>
    </source>
</evidence>